<dbReference type="RefSeq" id="WP_148856490.1">
    <property type="nucleotide sequence ID" value="NZ_PHNJ01000001.1"/>
</dbReference>
<keyword evidence="2" id="KW-1185">Reference proteome</keyword>
<evidence type="ECO:0000313" key="2">
    <source>
        <dbReference type="Proteomes" id="UP000766904"/>
    </source>
</evidence>
<dbReference type="InterPro" id="IPR023393">
    <property type="entry name" value="START-like_dom_sf"/>
</dbReference>
<dbReference type="InterPro" id="IPR019587">
    <property type="entry name" value="Polyketide_cyclase/dehydratase"/>
</dbReference>
<proteinExistence type="predicted"/>
<dbReference type="OrthoDB" id="66844at2157"/>
<organism evidence="1 2">
    <name type="scientific">Natronococcus pandeyae</name>
    <dbReference type="NCBI Taxonomy" id="2055836"/>
    <lineage>
        <taxon>Archaea</taxon>
        <taxon>Methanobacteriati</taxon>
        <taxon>Methanobacteriota</taxon>
        <taxon>Stenosarchaea group</taxon>
        <taxon>Halobacteria</taxon>
        <taxon>Halobacteriales</taxon>
        <taxon>Natrialbaceae</taxon>
        <taxon>Natronococcus</taxon>
    </lineage>
</organism>
<dbReference type="EMBL" id="PHNJ01000001">
    <property type="protein sequence ID" value="TYL40654.1"/>
    <property type="molecule type" value="Genomic_DNA"/>
</dbReference>
<comment type="caution">
    <text evidence="1">The sequence shown here is derived from an EMBL/GenBank/DDBJ whole genome shotgun (WGS) entry which is preliminary data.</text>
</comment>
<evidence type="ECO:0000313" key="1">
    <source>
        <dbReference type="EMBL" id="TYL40654.1"/>
    </source>
</evidence>
<dbReference type="Proteomes" id="UP000766904">
    <property type="component" value="Unassembled WGS sequence"/>
</dbReference>
<gene>
    <name evidence="1" type="ORF">CV102_03560</name>
</gene>
<name>A0A8J8Q7J1_9EURY</name>
<accession>A0A8J8Q7J1</accession>
<dbReference type="AlphaFoldDB" id="A0A8J8Q7J1"/>
<protein>
    <submittedName>
        <fullName evidence="1">Polyketide cyclase</fullName>
    </submittedName>
</protein>
<reference evidence="1" key="1">
    <citation type="submission" date="2017-11" db="EMBL/GenBank/DDBJ databases">
        <authorList>
            <person name="Kajale S.C."/>
            <person name="Sharma A."/>
        </authorList>
    </citation>
    <scope>NUCLEOTIDE SEQUENCE</scope>
    <source>
        <strain evidence="1">LS1_42</strain>
    </source>
</reference>
<dbReference type="Pfam" id="PF10604">
    <property type="entry name" value="Polyketide_cyc2"/>
    <property type="match status" value="1"/>
</dbReference>
<dbReference type="SUPFAM" id="SSF55961">
    <property type="entry name" value="Bet v1-like"/>
    <property type="match status" value="1"/>
</dbReference>
<sequence length="139" mass="15711">MTRLQVASTPDGRRLEASHVFAVPAAEAWELLVDTQRWPEWSPLISGVEATDRRVRPGTTGRVSLPGAWLPFEITSCADHRWTWQVARLPVTGHRVDDLGDDRCRLVFEMPLRASGYAPICLRALERIETLLEERADAH</sequence>
<dbReference type="Gene3D" id="3.30.530.20">
    <property type="match status" value="1"/>
</dbReference>